<reference evidence="7" key="1">
    <citation type="submission" date="2020-11" db="EMBL/GenBank/DDBJ databases">
        <authorList>
            <consortium name="DOE Joint Genome Institute"/>
            <person name="Ahrendt S."/>
            <person name="Riley R."/>
            <person name="Andreopoulos W."/>
            <person name="Labutti K."/>
            <person name="Pangilinan J."/>
            <person name="Ruiz-Duenas F.J."/>
            <person name="Barrasa J.M."/>
            <person name="Sanchez-Garcia M."/>
            <person name="Camarero S."/>
            <person name="Miyauchi S."/>
            <person name="Serrano A."/>
            <person name="Linde D."/>
            <person name="Babiker R."/>
            <person name="Drula E."/>
            <person name="Ayuso-Fernandez I."/>
            <person name="Pacheco R."/>
            <person name="Padilla G."/>
            <person name="Ferreira P."/>
            <person name="Barriuso J."/>
            <person name="Kellner H."/>
            <person name="Castanera R."/>
            <person name="Alfaro M."/>
            <person name="Ramirez L."/>
            <person name="Pisabarro A.G."/>
            <person name="Kuo A."/>
            <person name="Tritt A."/>
            <person name="Lipzen A."/>
            <person name="He G."/>
            <person name="Yan M."/>
            <person name="Ng V."/>
            <person name="Cullen D."/>
            <person name="Martin F."/>
            <person name="Rosso M.-N."/>
            <person name="Henrissat B."/>
            <person name="Hibbett D."/>
            <person name="Martinez A.T."/>
            <person name="Grigoriev I.V."/>
        </authorList>
    </citation>
    <scope>NUCLEOTIDE SEQUENCE</scope>
    <source>
        <strain evidence="7">ATCC 90797</strain>
    </source>
</reference>
<sequence>MRNPLVSWCLLLCTALLAYAAPVNIDAIDKTTYDNLVKYAKFAAAAYETNSKYKKPLGLGVDNGPALRFDINGTQGYLVIDDKAKEIILSFEGTFSPKDILTDIQFWRTTLKTASYSDSKAAVHTGFQKAWLAIEKAIMDTAARFVKEKKGYKWTIVGHSLGGAIAEYASLAIKAKHPDVKLTEYTYGAPRAGNDVWVKDLEKVVGANNIYRGVHLKDIVPTMLGHWLGYKHPGTEYWQFKEPSSPENVKKCQGGEDPSCSSQYHIAGLTISFDHMAQFGVSFWTNPLKPEKSLCPVG</sequence>
<keyword evidence="1" id="KW-1015">Disulfide bond</keyword>
<proteinExistence type="inferred from homology"/>
<dbReference type="InterPro" id="IPR029058">
    <property type="entry name" value="AB_hydrolase_fold"/>
</dbReference>
<dbReference type="Gene3D" id="3.40.50.1820">
    <property type="entry name" value="alpha/beta hydrolase"/>
    <property type="match status" value="1"/>
</dbReference>
<dbReference type="AlphaFoldDB" id="A0A9P6A816"/>
<evidence type="ECO:0000256" key="1">
    <source>
        <dbReference type="ARBA" id="ARBA00023157"/>
    </source>
</evidence>
<accession>A0A9P6A816</accession>
<dbReference type="InterPro" id="IPR002921">
    <property type="entry name" value="Fungal_lipase-type"/>
</dbReference>
<feature type="domain" description="Fungal lipase-type" evidence="6">
    <location>
        <begin position="89"/>
        <end position="223"/>
    </location>
</feature>
<keyword evidence="8" id="KW-1185">Reference proteome</keyword>
<protein>
    <submittedName>
        <fullName evidence="7">Alpha/beta-hydrolase</fullName>
    </submittedName>
</protein>
<gene>
    <name evidence="7" type="ORF">BDN71DRAFT_1438239</name>
</gene>
<comment type="catalytic activity">
    <reaction evidence="3">
        <text>a diacylglycerol + H2O = a monoacylglycerol + a fatty acid + H(+)</text>
        <dbReference type="Rhea" id="RHEA:32731"/>
        <dbReference type="ChEBI" id="CHEBI:15377"/>
        <dbReference type="ChEBI" id="CHEBI:15378"/>
        <dbReference type="ChEBI" id="CHEBI:17408"/>
        <dbReference type="ChEBI" id="CHEBI:18035"/>
        <dbReference type="ChEBI" id="CHEBI:28868"/>
    </reaction>
</comment>
<dbReference type="Pfam" id="PF01764">
    <property type="entry name" value="Lipase_3"/>
    <property type="match status" value="1"/>
</dbReference>
<evidence type="ECO:0000256" key="4">
    <source>
        <dbReference type="ARBA" id="ARBA00048461"/>
    </source>
</evidence>
<dbReference type="GO" id="GO:0006629">
    <property type="term" value="P:lipid metabolic process"/>
    <property type="evidence" value="ECO:0007669"/>
    <property type="project" value="InterPro"/>
</dbReference>
<dbReference type="EMBL" id="MU154522">
    <property type="protein sequence ID" value="KAF9501648.1"/>
    <property type="molecule type" value="Genomic_DNA"/>
</dbReference>
<comment type="caution">
    <text evidence="7">The sequence shown here is derived from an EMBL/GenBank/DDBJ whole genome shotgun (WGS) entry which is preliminary data.</text>
</comment>
<evidence type="ECO:0000256" key="3">
    <source>
        <dbReference type="ARBA" id="ARBA00047591"/>
    </source>
</evidence>
<dbReference type="Proteomes" id="UP000807025">
    <property type="component" value="Unassembled WGS sequence"/>
</dbReference>
<evidence type="ECO:0000313" key="7">
    <source>
        <dbReference type="EMBL" id="KAF9501648.1"/>
    </source>
</evidence>
<feature type="chain" id="PRO_5040107224" evidence="5">
    <location>
        <begin position="21"/>
        <end position="298"/>
    </location>
</feature>
<comment type="catalytic activity">
    <reaction evidence="4">
        <text>a monoacylglycerol + H2O = glycerol + a fatty acid + H(+)</text>
        <dbReference type="Rhea" id="RHEA:15245"/>
        <dbReference type="ChEBI" id="CHEBI:15377"/>
        <dbReference type="ChEBI" id="CHEBI:15378"/>
        <dbReference type="ChEBI" id="CHEBI:17408"/>
        <dbReference type="ChEBI" id="CHEBI:17754"/>
        <dbReference type="ChEBI" id="CHEBI:28868"/>
    </reaction>
</comment>
<dbReference type="PANTHER" id="PTHR45856:SF24">
    <property type="entry name" value="FUNGAL LIPASE-LIKE DOMAIN-CONTAINING PROTEIN"/>
    <property type="match status" value="1"/>
</dbReference>
<keyword evidence="5" id="KW-0732">Signal</keyword>
<evidence type="ECO:0000313" key="8">
    <source>
        <dbReference type="Proteomes" id="UP000807025"/>
    </source>
</evidence>
<name>A0A9P6A816_PLEER</name>
<dbReference type="InterPro" id="IPR051218">
    <property type="entry name" value="Sec_MonoDiacylglyc_Lipase"/>
</dbReference>
<evidence type="ECO:0000256" key="2">
    <source>
        <dbReference type="ARBA" id="ARBA00043996"/>
    </source>
</evidence>
<comment type="similarity">
    <text evidence="2">Belongs to the AB hydrolase superfamily. Lipase family. Class 3 subfamily.</text>
</comment>
<feature type="signal peptide" evidence="5">
    <location>
        <begin position="1"/>
        <end position="20"/>
    </location>
</feature>
<evidence type="ECO:0000259" key="6">
    <source>
        <dbReference type="Pfam" id="PF01764"/>
    </source>
</evidence>
<organism evidence="7 8">
    <name type="scientific">Pleurotus eryngii</name>
    <name type="common">Boletus of the steppes</name>
    <dbReference type="NCBI Taxonomy" id="5323"/>
    <lineage>
        <taxon>Eukaryota</taxon>
        <taxon>Fungi</taxon>
        <taxon>Dikarya</taxon>
        <taxon>Basidiomycota</taxon>
        <taxon>Agaricomycotina</taxon>
        <taxon>Agaricomycetes</taxon>
        <taxon>Agaricomycetidae</taxon>
        <taxon>Agaricales</taxon>
        <taxon>Pleurotineae</taxon>
        <taxon>Pleurotaceae</taxon>
        <taxon>Pleurotus</taxon>
    </lineage>
</organism>
<dbReference type="PANTHER" id="PTHR45856">
    <property type="entry name" value="ALPHA/BETA-HYDROLASES SUPERFAMILY PROTEIN"/>
    <property type="match status" value="1"/>
</dbReference>
<dbReference type="OrthoDB" id="438440at2759"/>
<dbReference type="SUPFAM" id="SSF53474">
    <property type="entry name" value="alpha/beta-Hydrolases"/>
    <property type="match status" value="1"/>
</dbReference>
<evidence type="ECO:0000256" key="5">
    <source>
        <dbReference type="SAM" id="SignalP"/>
    </source>
</evidence>
<dbReference type="CDD" id="cd00519">
    <property type="entry name" value="Lipase_3"/>
    <property type="match status" value="1"/>
</dbReference>